<dbReference type="CDD" id="cd05162">
    <property type="entry name" value="PWWP"/>
    <property type="match status" value="1"/>
</dbReference>
<feature type="region of interest" description="Disordered" evidence="1">
    <location>
        <begin position="346"/>
        <end position="391"/>
    </location>
</feature>
<evidence type="ECO:0000313" key="4">
    <source>
        <dbReference type="Proteomes" id="UP001054889"/>
    </source>
</evidence>
<feature type="region of interest" description="Disordered" evidence="1">
    <location>
        <begin position="129"/>
        <end position="216"/>
    </location>
</feature>
<dbReference type="InterPro" id="IPR000313">
    <property type="entry name" value="PWWP_dom"/>
</dbReference>
<organism evidence="3 4">
    <name type="scientific">Eleusine coracana subsp. coracana</name>
    <dbReference type="NCBI Taxonomy" id="191504"/>
    <lineage>
        <taxon>Eukaryota</taxon>
        <taxon>Viridiplantae</taxon>
        <taxon>Streptophyta</taxon>
        <taxon>Embryophyta</taxon>
        <taxon>Tracheophyta</taxon>
        <taxon>Spermatophyta</taxon>
        <taxon>Magnoliopsida</taxon>
        <taxon>Liliopsida</taxon>
        <taxon>Poales</taxon>
        <taxon>Poaceae</taxon>
        <taxon>PACMAD clade</taxon>
        <taxon>Chloridoideae</taxon>
        <taxon>Cynodonteae</taxon>
        <taxon>Eleusininae</taxon>
        <taxon>Eleusine</taxon>
    </lineage>
</organism>
<feature type="domain" description="PWWP" evidence="2">
    <location>
        <begin position="1"/>
        <end position="49"/>
    </location>
</feature>
<dbReference type="PANTHER" id="PTHR42851">
    <property type="entry name" value="ALDOLASE-RELATED"/>
    <property type="match status" value="1"/>
</dbReference>
<keyword evidence="4" id="KW-1185">Reference proteome</keyword>
<gene>
    <name evidence="3" type="primary">gb22127</name>
    <name evidence="3" type="ORF">PR202_gb22127</name>
</gene>
<feature type="compositionally biased region" description="Basic residues" evidence="1">
    <location>
        <begin position="352"/>
        <end position="366"/>
    </location>
</feature>
<accession>A0AAV5FFR6</accession>
<reference evidence="3" key="2">
    <citation type="submission" date="2021-12" db="EMBL/GenBank/DDBJ databases">
        <title>Resequencing data analysis of finger millet.</title>
        <authorList>
            <person name="Hatakeyama M."/>
            <person name="Aluri S."/>
            <person name="Balachadran M.T."/>
            <person name="Sivarajan S.R."/>
            <person name="Poveda L."/>
            <person name="Shimizu-Inatsugi R."/>
            <person name="Schlapbach R."/>
            <person name="Sreeman S.M."/>
            <person name="Shimizu K.K."/>
        </authorList>
    </citation>
    <scope>NUCLEOTIDE SEQUENCE</scope>
</reference>
<feature type="compositionally biased region" description="Acidic residues" evidence="1">
    <location>
        <begin position="149"/>
        <end position="159"/>
    </location>
</feature>
<feature type="region of interest" description="Disordered" evidence="1">
    <location>
        <begin position="73"/>
        <end position="93"/>
    </location>
</feature>
<evidence type="ECO:0000259" key="2">
    <source>
        <dbReference type="PROSITE" id="PS50812"/>
    </source>
</evidence>
<proteinExistence type="predicted"/>
<dbReference type="PANTHER" id="PTHR42851:SF7">
    <property type="entry name" value="OS07G0694500 PROTEIN"/>
    <property type="match status" value="1"/>
</dbReference>
<protein>
    <recommendedName>
        <fullName evidence="2">PWWP domain-containing protein</fullName>
    </recommendedName>
</protein>
<dbReference type="PROSITE" id="PS50812">
    <property type="entry name" value="PWWP"/>
    <property type="match status" value="1"/>
</dbReference>
<sequence length="455" mass="49297">MVWGKKLNHAAWPGLVYSTGANDQLLVSYFGDKAFAWCHAADLKPYEPYFPVAELYDDGGDDFRRRARGIPRRVHAAASRQPSPSTTPPVGAPSVHAAVAKAHATAFDKFRALPDPPQYTLHIGLPLLDNLNTSSSRRGRKQRIKVQEVEEEEDSDEDWDPRKRGGGGGGGATDSDSDATDLVASRTSSRDGGTGRPRGRPRKTPPAAAAADATKPKDEEIMVYPSVSEMLIRLSSVAADPANAVLDSVPLIVSFFSKYKDSTAPSVYQDKELLEMFGTKRGRKKSTAAFSPATKAEDGSDTSDQQLVTADGQRGRRKSAGSLYSARKAEDSYWCDIIISDFDDGDSDYEGRKRKRPSQNRTANKRTKQEEPPNAGTPAQPPSSDDKPADGPAALILQFTSAEAIPSVDDINSIFRIHGPIVEHETEITANSKSAKVVFSKRADAERAYSSSGKV</sequence>
<dbReference type="EMBL" id="BQKI01000084">
    <property type="protein sequence ID" value="GJN33518.1"/>
    <property type="molecule type" value="Genomic_DNA"/>
</dbReference>
<feature type="compositionally biased region" description="Low complexity" evidence="1">
    <location>
        <begin position="180"/>
        <end position="191"/>
    </location>
</feature>
<comment type="caution">
    <text evidence="3">The sequence shown here is derived from an EMBL/GenBank/DDBJ whole genome shotgun (WGS) entry which is preliminary data.</text>
</comment>
<dbReference type="SUPFAM" id="SSF63748">
    <property type="entry name" value="Tudor/PWWP/MBT"/>
    <property type="match status" value="1"/>
</dbReference>
<dbReference type="AlphaFoldDB" id="A0AAV5FFR6"/>
<evidence type="ECO:0000256" key="1">
    <source>
        <dbReference type="SAM" id="MobiDB-lite"/>
    </source>
</evidence>
<dbReference type="Gene3D" id="2.30.30.140">
    <property type="match status" value="1"/>
</dbReference>
<evidence type="ECO:0000313" key="3">
    <source>
        <dbReference type="EMBL" id="GJN33518.1"/>
    </source>
</evidence>
<name>A0AAV5FFR6_ELECO</name>
<dbReference type="Pfam" id="PF00855">
    <property type="entry name" value="PWWP"/>
    <property type="match status" value="1"/>
</dbReference>
<dbReference type="Proteomes" id="UP001054889">
    <property type="component" value="Unassembled WGS sequence"/>
</dbReference>
<reference evidence="3" key="1">
    <citation type="journal article" date="2018" name="DNA Res.">
        <title>Multiple hybrid de novo genome assembly of finger millet, an orphan allotetraploid crop.</title>
        <authorList>
            <person name="Hatakeyama M."/>
            <person name="Aluri S."/>
            <person name="Balachadran M.T."/>
            <person name="Sivarajan S.R."/>
            <person name="Patrignani A."/>
            <person name="Gruter S."/>
            <person name="Poveda L."/>
            <person name="Shimizu-Inatsugi R."/>
            <person name="Baeten J."/>
            <person name="Francoijs K.J."/>
            <person name="Nataraja K.N."/>
            <person name="Reddy Y.A.N."/>
            <person name="Phadnis S."/>
            <person name="Ravikumar R.L."/>
            <person name="Schlapbach R."/>
            <person name="Sreeman S.M."/>
            <person name="Shimizu K.K."/>
        </authorList>
    </citation>
    <scope>NUCLEOTIDE SEQUENCE</scope>
</reference>
<feature type="region of interest" description="Disordered" evidence="1">
    <location>
        <begin position="281"/>
        <end position="322"/>
    </location>
</feature>
<dbReference type="InterPro" id="IPR053063">
    <property type="entry name" value="PWWP_domain_containing_PDP"/>
</dbReference>